<sequence length="546" mass="60963">MPSSRQRVTSRKRNLRNGALLAVSEAAKLVNIPLAHDVARHIQQIAVALKGPKTNDSSAQKLAKHVQGLLDTLNLAIQHLNNSGAGAHGDMLVELCQLQNHLSKIHAELQDIQSSQYTTKLASQTEIRDRILGLKEELSQTIVDLTLRLLVTVLDLASHGQLVMARRLDSTAREHSVLVREHKALVRQHASISRKHTSLARRHNTLVHVAQRRQRSSDAKIQRLEGSCESLAHQVNAMLLLRQTDERRMRLLFLLFQTSTPTYPKLIMPSTHQRTSSRKRNLRNGALLAVSEAAKLVNIPLAHDVARHIQQIAIALKPSVLQAPKANDSSAQKLAKHIEGLLNILNVPIRHLNNSGGGSHGDMLIELCKLQTHLSKIHIELQDIQSSQYTTKLASQTEIRERILGLKEELSQTIVDLMVRLLVTVLDFSAQNQLVIVRRLDNTTHEHGALVRKHNALVRQHASLARKHKALGRVQRTSDTRVRRLEGVCNTIVLLRKSDEQRVAYLVPLAVMPFFFLNPSSRETETGAPRKNPIPLPASTQPGDRA</sequence>
<reference evidence="2" key="1">
    <citation type="submission" date="2021-01" db="EMBL/GenBank/DDBJ databases">
        <authorList>
            <person name="Kaushik A."/>
        </authorList>
    </citation>
    <scope>NUCLEOTIDE SEQUENCE</scope>
    <source>
        <strain evidence="2">AG5</strain>
    </source>
</reference>
<evidence type="ECO:0000313" key="3">
    <source>
        <dbReference type="Proteomes" id="UP000663827"/>
    </source>
</evidence>
<protein>
    <submittedName>
        <fullName evidence="2">Uncharacterized protein</fullName>
    </submittedName>
</protein>
<comment type="caution">
    <text evidence="2">The sequence shown here is derived from an EMBL/GenBank/DDBJ whole genome shotgun (WGS) entry which is preliminary data.</text>
</comment>
<dbReference type="Gene3D" id="1.20.930.20">
    <property type="entry name" value="Adaptor protein Cbl, N-terminal domain"/>
    <property type="match status" value="2"/>
</dbReference>
<proteinExistence type="predicted"/>
<organism evidence="2 3">
    <name type="scientific">Rhizoctonia solani</name>
    <dbReference type="NCBI Taxonomy" id="456999"/>
    <lineage>
        <taxon>Eukaryota</taxon>
        <taxon>Fungi</taxon>
        <taxon>Dikarya</taxon>
        <taxon>Basidiomycota</taxon>
        <taxon>Agaricomycotina</taxon>
        <taxon>Agaricomycetes</taxon>
        <taxon>Cantharellales</taxon>
        <taxon>Ceratobasidiaceae</taxon>
        <taxon>Rhizoctonia</taxon>
    </lineage>
</organism>
<gene>
    <name evidence="2" type="ORF">RDB_LOCUS119571</name>
</gene>
<dbReference type="AlphaFoldDB" id="A0A8H3I2S8"/>
<dbReference type="GO" id="GO:0007166">
    <property type="term" value="P:cell surface receptor signaling pathway"/>
    <property type="evidence" value="ECO:0007669"/>
    <property type="project" value="InterPro"/>
</dbReference>
<dbReference type="InterPro" id="IPR036537">
    <property type="entry name" value="Adaptor_Cbl_N_dom_sf"/>
</dbReference>
<evidence type="ECO:0000313" key="2">
    <source>
        <dbReference type="EMBL" id="CAE7183263.1"/>
    </source>
</evidence>
<feature type="region of interest" description="Disordered" evidence="1">
    <location>
        <begin position="522"/>
        <end position="546"/>
    </location>
</feature>
<dbReference type="EMBL" id="CAJNJQ010002712">
    <property type="protein sequence ID" value="CAE7183263.1"/>
    <property type="molecule type" value="Genomic_DNA"/>
</dbReference>
<dbReference type="Proteomes" id="UP000663827">
    <property type="component" value="Unassembled WGS sequence"/>
</dbReference>
<name>A0A8H3I2S8_9AGAM</name>
<evidence type="ECO:0000256" key="1">
    <source>
        <dbReference type="SAM" id="MobiDB-lite"/>
    </source>
</evidence>
<dbReference type="InterPro" id="IPR059179">
    <property type="entry name" value="MLKL-like_MCAfunc"/>
</dbReference>
<dbReference type="CDD" id="cd21037">
    <property type="entry name" value="MLKL_NTD"/>
    <property type="match status" value="1"/>
</dbReference>
<accession>A0A8H3I2S8</accession>